<evidence type="ECO:0000313" key="15">
    <source>
        <dbReference type="EMBL" id="CAG6452747.1"/>
    </source>
</evidence>
<feature type="compositionally biased region" description="Low complexity" evidence="13">
    <location>
        <begin position="439"/>
        <end position="492"/>
    </location>
</feature>
<dbReference type="InterPro" id="IPR009072">
    <property type="entry name" value="Histone-fold"/>
</dbReference>
<keyword evidence="4" id="KW-0010">Activator</keyword>
<dbReference type="SUPFAM" id="SSF47113">
    <property type="entry name" value="Histone-fold"/>
    <property type="match status" value="1"/>
</dbReference>
<sequence>MTDPASATSPASEKLTEAQRNVEEFWPEVAAEIHRVKHIEPGNQLLPLARIKKIMKLDEDVKMISAEAPLLFAKAAEIFIQELTLRAWLHTEDNKRRTLQRSDIAMAIAKYDMFDFLIDIVPREEIKPARRDFGARTTADDTKYYFQLAQQHQMALQQDSGSSSSSGSGTVGGTSGNVVQLQTATTTSATPVQQQPQQPQFQTVQQMTGPQIATIATPGPNIILTNPAAAATMQNQVQLATQNQPIQLMQQVLTPSGEVTHIPIPLNQTQLNFIRTQMQLNQPGQAAAAPQPIIIHAPQTLQTGPTIIQAAPGGGLFLNSGHLIQHQPQQQQQQQMPQMAKPQGRPILKGGNNAPQPPNQQQPPQQQQQQPPHPSPLAQMSFASNLEFQQQMQQFQQQQQSRSGNPILGSHQPPPQQQQQPPNNPNNPQQQQQPPPPQQNQQQQQMNPQLQQLLAQRQQQQQQRAIRNQHMQQLPPNFRQQQQSQHHGQPQPGGIINYGRDGGLSPTSNQLARWFSPELLAQASAGKLPSLNIGQAMSLEEFERNMQHSSATVHN</sequence>
<feature type="region of interest" description="Disordered" evidence="13">
    <location>
        <begin position="325"/>
        <end position="504"/>
    </location>
</feature>
<dbReference type="InterPro" id="IPR007125">
    <property type="entry name" value="H2A/H2B/H3"/>
</dbReference>
<dbReference type="Pfam" id="PF00125">
    <property type="entry name" value="Histone"/>
    <property type="match status" value="1"/>
</dbReference>
<evidence type="ECO:0000256" key="5">
    <source>
        <dbReference type="ARBA" id="ARBA00023163"/>
    </source>
</evidence>
<proteinExistence type="inferred from homology"/>
<feature type="compositionally biased region" description="Low complexity" evidence="13">
    <location>
        <begin position="156"/>
        <end position="168"/>
    </location>
</feature>
<comment type="similarity">
    <text evidence="9">Belongs to the NFYC/HAP5 subunit family.</text>
</comment>
<evidence type="ECO:0000256" key="6">
    <source>
        <dbReference type="ARBA" id="ARBA00023242"/>
    </source>
</evidence>
<comment type="subunit">
    <text evidence="8">Heterotrimeric transcription factor composed of three components, NF-YA, NF-YB and NF-YC. NF-YB and NF-YC must interact and dimerize for NF-YA association and DNA binding.</text>
</comment>
<feature type="region of interest" description="Disordered" evidence="13">
    <location>
        <begin position="156"/>
        <end position="176"/>
    </location>
</feature>
<dbReference type="EMBL" id="HBUE01021297">
    <property type="protein sequence ID" value="CAG6452747.1"/>
    <property type="molecule type" value="Transcribed_RNA"/>
</dbReference>
<evidence type="ECO:0000256" key="4">
    <source>
        <dbReference type="ARBA" id="ARBA00023159"/>
    </source>
</evidence>
<comment type="function">
    <text evidence="7">Component of the sequence-specific heterotrimeric transcription factor (NF-Y) which specifically recognizes a 5'-CCAAT-3' box motif found in the promoters of its target genes. NF-Y can function as both an activator and a repressor, depending on its interacting cofactors.</text>
</comment>
<evidence type="ECO:0000256" key="2">
    <source>
        <dbReference type="ARBA" id="ARBA00023015"/>
    </source>
</evidence>
<dbReference type="CDD" id="cd22908">
    <property type="entry name" value="HFD_NFYC-like"/>
    <property type="match status" value="1"/>
</dbReference>
<evidence type="ECO:0000256" key="1">
    <source>
        <dbReference type="ARBA" id="ARBA00004123"/>
    </source>
</evidence>
<evidence type="ECO:0000256" key="7">
    <source>
        <dbReference type="ARBA" id="ARBA00025263"/>
    </source>
</evidence>
<evidence type="ECO:0000256" key="8">
    <source>
        <dbReference type="ARBA" id="ARBA00025911"/>
    </source>
</evidence>
<keyword evidence="3" id="KW-0238">DNA-binding</keyword>
<keyword evidence="5" id="KW-0804">Transcription</keyword>
<dbReference type="PANTHER" id="PTHR10252">
    <property type="entry name" value="HISTONE-LIKE TRANSCRIPTION FACTOR CCAAT-RELATED"/>
    <property type="match status" value="1"/>
</dbReference>
<dbReference type="AlphaFoldDB" id="A0A8D8A9D6"/>
<evidence type="ECO:0000256" key="13">
    <source>
        <dbReference type="SAM" id="MobiDB-lite"/>
    </source>
</evidence>
<evidence type="ECO:0000256" key="9">
    <source>
        <dbReference type="ARBA" id="ARBA00038129"/>
    </source>
</evidence>
<name>A0A8D8A9D6_CULPI</name>
<accession>A0A8D8A9D6</accession>
<reference evidence="15" key="1">
    <citation type="submission" date="2021-05" db="EMBL/GenBank/DDBJ databases">
        <authorList>
            <person name="Alioto T."/>
            <person name="Alioto T."/>
            <person name="Gomez Garrido J."/>
        </authorList>
    </citation>
    <scope>NUCLEOTIDE SEQUENCE</scope>
</reference>
<dbReference type="GO" id="GO:0001228">
    <property type="term" value="F:DNA-binding transcription activator activity, RNA polymerase II-specific"/>
    <property type="evidence" value="ECO:0007669"/>
    <property type="project" value="TreeGrafter"/>
</dbReference>
<feature type="domain" description="Core Histone H2A/H2B/H3" evidence="14">
    <location>
        <begin position="33"/>
        <end position="108"/>
    </location>
</feature>
<evidence type="ECO:0000256" key="11">
    <source>
        <dbReference type="ARBA" id="ARBA00042333"/>
    </source>
</evidence>
<organism evidence="15">
    <name type="scientific">Culex pipiens</name>
    <name type="common">House mosquito</name>
    <dbReference type="NCBI Taxonomy" id="7175"/>
    <lineage>
        <taxon>Eukaryota</taxon>
        <taxon>Metazoa</taxon>
        <taxon>Ecdysozoa</taxon>
        <taxon>Arthropoda</taxon>
        <taxon>Hexapoda</taxon>
        <taxon>Insecta</taxon>
        <taxon>Pterygota</taxon>
        <taxon>Neoptera</taxon>
        <taxon>Endopterygota</taxon>
        <taxon>Diptera</taxon>
        <taxon>Nematocera</taxon>
        <taxon>Culicoidea</taxon>
        <taxon>Culicidae</taxon>
        <taxon>Culicinae</taxon>
        <taxon>Culicini</taxon>
        <taxon>Culex</taxon>
        <taxon>Culex</taxon>
    </lineage>
</organism>
<dbReference type="FunFam" id="1.10.20.10:FF:000006">
    <property type="entry name" value="Nuclear transcription factor Y subunit gamma"/>
    <property type="match status" value="1"/>
</dbReference>
<keyword evidence="2" id="KW-0805">Transcription regulation</keyword>
<feature type="compositionally biased region" description="Low complexity" evidence="13">
    <location>
        <begin position="417"/>
        <end position="432"/>
    </location>
</feature>
<keyword evidence="6" id="KW-0539">Nucleus</keyword>
<evidence type="ECO:0000259" key="14">
    <source>
        <dbReference type="Pfam" id="PF00125"/>
    </source>
</evidence>
<evidence type="ECO:0000256" key="10">
    <source>
        <dbReference type="ARBA" id="ARBA00040590"/>
    </source>
</evidence>
<dbReference type="PANTHER" id="PTHR10252:SF8">
    <property type="entry name" value="NUCLEAR TRANSCRIPTION FACTOR Y SUBUNIT GAMMA"/>
    <property type="match status" value="1"/>
</dbReference>
<feature type="compositionally biased region" description="Low complexity" evidence="13">
    <location>
        <begin position="325"/>
        <end position="339"/>
    </location>
</feature>
<dbReference type="GO" id="GO:0016602">
    <property type="term" value="C:CCAAT-binding factor complex"/>
    <property type="evidence" value="ECO:0007669"/>
    <property type="project" value="TreeGrafter"/>
</dbReference>
<evidence type="ECO:0000256" key="12">
    <source>
        <dbReference type="ARBA" id="ARBA00042663"/>
    </source>
</evidence>
<feature type="compositionally biased region" description="Low complexity" evidence="13">
    <location>
        <begin position="388"/>
        <end position="400"/>
    </location>
</feature>
<dbReference type="Gene3D" id="1.10.20.10">
    <property type="entry name" value="Histone, subunit A"/>
    <property type="match status" value="1"/>
</dbReference>
<dbReference type="GO" id="GO:0000978">
    <property type="term" value="F:RNA polymerase II cis-regulatory region sequence-specific DNA binding"/>
    <property type="evidence" value="ECO:0007669"/>
    <property type="project" value="TreeGrafter"/>
</dbReference>
<dbReference type="InterPro" id="IPR050568">
    <property type="entry name" value="Transcr_DNA_Rep_Reg"/>
</dbReference>
<protein>
    <recommendedName>
        <fullName evidence="10">Nuclear transcription factor Y subunit gamma</fullName>
    </recommendedName>
    <alternativeName>
        <fullName evidence="11">CAAT box DNA-binding protein subunit C</fullName>
    </alternativeName>
    <alternativeName>
        <fullName evidence="12">Nuclear transcription factor Y subunit C</fullName>
    </alternativeName>
</protein>
<evidence type="ECO:0000256" key="3">
    <source>
        <dbReference type="ARBA" id="ARBA00023125"/>
    </source>
</evidence>
<comment type="subcellular location">
    <subcellularLocation>
        <location evidence="1">Nucleus</location>
    </subcellularLocation>
</comment>
<dbReference type="GO" id="GO:0046982">
    <property type="term" value="F:protein heterodimerization activity"/>
    <property type="evidence" value="ECO:0007669"/>
    <property type="project" value="InterPro"/>
</dbReference>